<keyword evidence="2" id="KW-1133">Transmembrane helix</keyword>
<feature type="region of interest" description="Disordered" evidence="1">
    <location>
        <begin position="103"/>
        <end position="142"/>
    </location>
</feature>
<dbReference type="SMART" id="SM00186">
    <property type="entry name" value="FBG"/>
    <property type="match status" value="1"/>
</dbReference>
<feature type="non-terminal residue" evidence="4">
    <location>
        <position position="1"/>
    </location>
</feature>
<evidence type="ECO:0000256" key="2">
    <source>
        <dbReference type="SAM" id="Phobius"/>
    </source>
</evidence>
<comment type="caution">
    <text evidence="4">The sequence shown here is derived from an EMBL/GenBank/DDBJ whole genome shotgun (WGS) entry which is preliminary data.</text>
</comment>
<evidence type="ECO:0000313" key="4">
    <source>
        <dbReference type="EMBL" id="GMT05244.1"/>
    </source>
</evidence>
<feature type="region of interest" description="Disordered" evidence="1">
    <location>
        <begin position="189"/>
        <end position="219"/>
    </location>
</feature>
<dbReference type="PANTHER" id="PTHR19143">
    <property type="entry name" value="FIBRINOGEN/TENASCIN/ANGIOPOEITIN"/>
    <property type="match status" value="1"/>
</dbReference>
<dbReference type="Proteomes" id="UP001432027">
    <property type="component" value="Unassembled WGS sequence"/>
</dbReference>
<keyword evidence="5" id="KW-1185">Reference proteome</keyword>
<sequence length="494" mass="55588">LRSFSAGLIQQCMRAAYHSEYRPGAADTSELDPCIAAETRLKKSAFSTSKKRTLCLIGVLAVIFVIFIILLVVFLSGTPGKPSNIHTVGDIEYEDMESATLVRAPPPPPPLPPSTTTTTTVPTTERSTTTRKKPLPTPRPTPKLMEEIVIGRDEQPQQIHRVQIFVPIVGRSYDVINTALHEYNLTVEQHPQPQPTKTTTTAATTTPSTRPTMRTRPSSVFPTVPLRASSDEISLERRTETIRESCMDHANAALGSGVYRISPDGGQPFDVYCRMDEDVLVGETEGVFRAGGAWTYVQSLSEEAYFYNRTFVEYQRGIGRVDKSHWLGLDFINRIAPGDKDHRPTTLRIELYGDHCSDANQCSGRPDGFWWGEWEFGLAPVDDLYRLHISPAQQGNLTVHTPKDVFYEMNNGHQFTTADRDNDSDAFVNCGQTRNYGGWWHKDCTFVALNGMYGDSNNRLRYQVWYRSTMEGDAMKSSYHIHPKRSIMMVRPRV</sequence>
<gene>
    <name evidence="4" type="ORF">PENTCL1PPCAC_27418</name>
</gene>
<feature type="compositionally biased region" description="Low complexity" evidence="1">
    <location>
        <begin position="195"/>
        <end position="219"/>
    </location>
</feature>
<accession>A0AAV5UH39</accession>
<dbReference type="SUPFAM" id="SSF56496">
    <property type="entry name" value="Fibrinogen C-terminal domain-like"/>
    <property type="match status" value="1"/>
</dbReference>
<dbReference type="Pfam" id="PF00147">
    <property type="entry name" value="Fibrinogen_C"/>
    <property type="match status" value="1"/>
</dbReference>
<feature type="transmembrane region" description="Helical" evidence="2">
    <location>
        <begin position="53"/>
        <end position="75"/>
    </location>
</feature>
<evidence type="ECO:0000313" key="5">
    <source>
        <dbReference type="Proteomes" id="UP001432027"/>
    </source>
</evidence>
<protein>
    <recommendedName>
        <fullName evidence="3">Fibrinogen C-terminal domain-containing protein</fullName>
    </recommendedName>
</protein>
<organism evidence="4 5">
    <name type="scientific">Pristionchus entomophagus</name>
    <dbReference type="NCBI Taxonomy" id="358040"/>
    <lineage>
        <taxon>Eukaryota</taxon>
        <taxon>Metazoa</taxon>
        <taxon>Ecdysozoa</taxon>
        <taxon>Nematoda</taxon>
        <taxon>Chromadorea</taxon>
        <taxon>Rhabditida</taxon>
        <taxon>Rhabditina</taxon>
        <taxon>Diplogasteromorpha</taxon>
        <taxon>Diplogasteroidea</taxon>
        <taxon>Neodiplogasteridae</taxon>
        <taxon>Pristionchus</taxon>
    </lineage>
</organism>
<evidence type="ECO:0000256" key="1">
    <source>
        <dbReference type="SAM" id="MobiDB-lite"/>
    </source>
</evidence>
<feature type="compositionally biased region" description="Low complexity" evidence="1">
    <location>
        <begin position="114"/>
        <end position="127"/>
    </location>
</feature>
<dbReference type="EMBL" id="BTSX01000006">
    <property type="protein sequence ID" value="GMT05244.1"/>
    <property type="molecule type" value="Genomic_DNA"/>
</dbReference>
<evidence type="ECO:0000259" key="3">
    <source>
        <dbReference type="PROSITE" id="PS51406"/>
    </source>
</evidence>
<feature type="compositionally biased region" description="Pro residues" evidence="1">
    <location>
        <begin position="104"/>
        <end position="113"/>
    </location>
</feature>
<dbReference type="PANTHER" id="PTHR19143:SF444">
    <property type="entry name" value="PROTEIN SCABROUS"/>
    <property type="match status" value="1"/>
</dbReference>
<dbReference type="InterPro" id="IPR036056">
    <property type="entry name" value="Fibrinogen-like_C"/>
</dbReference>
<dbReference type="AlphaFoldDB" id="A0AAV5UH39"/>
<keyword evidence="2" id="KW-0472">Membrane</keyword>
<keyword evidence="2" id="KW-0812">Transmembrane</keyword>
<dbReference type="InterPro" id="IPR050373">
    <property type="entry name" value="Fibrinogen_C-term_domain"/>
</dbReference>
<proteinExistence type="predicted"/>
<dbReference type="InterPro" id="IPR014716">
    <property type="entry name" value="Fibrinogen_a/b/g_C_1"/>
</dbReference>
<dbReference type="Gene3D" id="3.90.215.10">
    <property type="entry name" value="Gamma Fibrinogen, chain A, domain 1"/>
    <property type="match status" value="1"/>
</dbReference>
<dbReference type="GO" id="GO:0005615">
    <property type="term" value="C:extracellular space"/>
    <property type="evidence" value="ECO:0007669"/>
    <property type="project" value="TreeGrafter"/>
</dbReference>
<feature type="domain" description="Fibrinogen C-terminal" evidence="3">
    <location>
        <begin position="237"/>
        <end position="494"/>
    </location>
</feature>
<dbReference type="InterPro" id="IPR002181">
    <property type="entry name" value="Fibrinogen_a/b/g_C_dom"/>
</dbReference>
<name>A0AAV5UH39_9BILA</name>
<reference evidence="4" key="1">
    <citation type="submission" date="2023-10" db="EMBL/GenBank/DDBJ databases">
        <title>Genome assembly of Pristionchus species.</title>
        <authorList>
            <person name="Yoshida K."/>
            <person name="Sommer R.J."/>
        </authorList>
    </citation>
    <scope>NUCLEOTIDE SEQUENCE</scope>
    <source>
        <strain evidence="4">RS0144</strain>
    </source>
</reference>
<dbReference type="PROSITE" id="PS51406">
    <property type="entry name" value="FIBRINOGEN_C_2"/>
    <property type="match status" value="1"/>
</dbReference>